<feature type="chain" id="PRO_5003682496" evidence="2">
    <location>
        <begin position="22"/>
        <end position="330"/>
    </location>
</feature>
<dbReference type="Pfam" id="PF13406">
    <property type="entry name" value="SLT_2"/>
    <property type="match status" value="1"/>
</dbReference>
<evidence type="ECO:0000313" key="5">
    <source>
        <dbReference type="Proteomes" id="UP000006062"/>
    </source>
</evidence>
<proteinExistence type="predicted"/>
<dbReference type="eggNOG" id="COG2951">
    <property type="taxonomic scope" value="Bacteria"/>
</dbReference>
<feature type="domain" description="Transglycosylase SLT" evidence="3">
    <location>
        <begin position="27"/>
        <end position="320"/>
    </location>
</feature>
<dbReference type="KEGG" id="tvi:Thivi_3831"/>
<organism evidence="4 5">
    <name type="scientific">Thiocystis violascens (strain ATCC 17096 / DSM 198 / 6111)</name>
    <name type="common">Chromatium violascens</name>
    <dbReference type="NCBI Taxonomy" id="765911"/>
    <lineage>
        <taxon>Bacteria</taxon>
        <taxon>Pseudomonadati</taxon>
        <taxon>Pseudomonadota</taxon>
        <taxon>Gammaproteobacteria</taxon>
        <taxon>Chromatiales</taxon>
        <taxon>Chromatiaceae</taxon>
        <taxon>Thiocystis</taxon>
    </lineage>
</organism>
<keyword evidence="5" id="KW-1185">Reference proteome</keyword>
<name>I3YFA5_THIV6</name>
<dbReference type="STRING" id="765911.Thivi_3831"/>
<feature type="signal peptide" evidence="2">
    <location>
        <begin position="1"/>
        <end position="21"/>
    </location>
</feature>
<dbReference type="GO" id="GO:0008933">
    <property type="term" value="F:peptidoglycan lytic transglycosylase activity"/>
    <property type="evidence" value="ECO:0007669"/>
    <property type="project" value="TreeGrafter"/>
</dbReference>
<dbReference type="FunFam" id="1.10.8.350:FF:000001">
    <property type="entry name" value="Lytic murein transglycosylase B"/>
    <property type="match status" value="1"/>
</dbReference>
<dbReference type="Gene3D" id="1.10.530.10">
    <property type="match status" value="1"/>
</dbReference>
<dbReference type="RefSeq" id="WP_014780063.1">
    <property type="nucleotide sequence ID" value="NC_018012.1"/>
</dbReference>
<dbReference type="InterPro" id="IPR011757">
    <property type="entry name" value="Lytic_transglycosylase_MltB"/>
</dbReference>
<dbReference type="EMBL" id="CP003154">
    <property type="protein sequence ID" value="AFL75673.1"/>
    <property type="molecule type" value="Genomic_DNA"/>
</dbReference>
<dbReference type="InterPro" id="IPR043426">
    <property type="entry name" value="MltB-like"/>
</dbReference>
<reference evidence="4 5" key="1">
    <citation type="submission" date="2012-06" db="EMBL/GenBank/DDBJ databases">
        <title>Complete sequence of Thiocystis violascens DSM 198.</title>
        <authorList>
            <consortium name="US DOE Joint Genome Institute"/>
            <person name="Lucas S."/>
            <person name="Han J."/>
            <person name="Lapidus A."/>
            <person name="Cheng J.-F."/>
            <person name="Goodwin L."/>
            <person name="Pitluck S."/>
            <person name="Peters L."/>
            <person name="Ovchinnikova G."/>
            <person name="Teshima H."/>
            <person name="Detter J.C."/>
            <person name="Han C."/>
            <person name="Tapia R."/>
            <person name="Land M."/>
            <person name="Hauser L."/>
            <person name="Kyrpides N."/>
            <person name="Ivanova N."/>
            <person name="Pagani I."/>
            <person name="Vogl K."/>
            <person name="Liu Z."/>
            <person name="Frigaard N.-U."/>
            <person name="Bryant D."/>
            <person name="Woyke T."/>
        </authorList>
    </citation>
    <scope>NUCLEOTIDE SEQUENCE [LARGE SCALE GENOMIC DNA]</scope>
    <source>
        <strain evidence="5">ATCC 17096 / DSM 198 / 6111</strain>
    </source>
</reference>
<evidence type="ECO:0000259" key="3">
    <source>
        <dbReference type="Pfam" id="PF13406"/>
    </source>
</evidence>
<sequence>MPVACLLAALAVALFLDPVAAEPDDDRAGVQRFIAAMTERHGFDPVALQALLDTARYRQAIVDAMNRPYEGKPWRDYRALFLTPERIDAGVAFWRDHAETLARAETAFGVAPEIVVAILGVETSYGRNLGAHRALDALATLSFSYPKRADFFRGELESFLLLSREERLDPGKILGSYAGALGKPQFISSSYRAYAVDFDGDGRRDLWQSDPDVIGSVANYFKLHGWRTGEPVAFPAELTAGLPDGVEIAEKTPLKPNRTAGDWRDAGIDWRASTAPSTPAALIRLAGPTDEYWIGLENFYVITRYNHSNLYAMAVLQLSEKIRARHAGER</sequence>
<dbReference type="Gene3D" id="1.10.8.350">
    <property type="entry name" value="Bacterial muramidase"/>
    <property type="match status" value="1"/>
</dbReference>
<dbReference type="NCBIfam" id="TIGR02282">
    <property type="entry name" value="MltB"/>
    <property type="match status" value="1"/>
</dbReference>
<dbReference type="InterPro" id="IPR023346">
    <property type="entry name" value="Lysozyme-like_dom_sf"/>
</dbReference>
<dbReference type="CDD" id="cd13399">
    <property type="entry name" value="Slt35-like"/>
    <property type="match status" value="1"/>
</dbReference>
<dbReference type="AlphaFoldDB" id="I3YFA5"/>
<evidence type="ECO:0000256" key="2">
    <source>
        <dbReference type="SAM" id="SignalP"/>
    </source>
</evidence>
<dbReference type="InterPro" id="IPR031304">
    <property type="entry name" value="SLT_2"/>
</dbReference>
<evidence type="ECO:0000256" key="1">
    <source>
        <dbReference type="PIRSR" id="PIRSR611757-1"/>
    </source>
</evidence>
<dbReference type="PANTHER" id="PTHR30163:SF9">
    <property type="entry name" value="MEMBRANE-BOUND LYTIC MUREIN TRANSGLYCOSYLASE B"/>
    <property type="match status" value="1"/>
</dbReference>
<dbReference type="Proteomes" id="UP000006062">
    <property type="component" value="Chromosome"/>
</dbReference>
<accession>I3YFA5</accession>
<dbReference type="GO" id="GO:0009253">
    <property type="term" value="P:peptidoglycan catabolic process"/>
    <property type="evidence" value="ECO:0007669"/>
    <property type="project" value="TreeGrafter"/>
</dbReference>
<protein>
    <submittedName>
        <fullName evidence="4">Lytic murein transglycosylase B</fullName>
    </submittedName>
</protein>
<gene>
    <name evidence="4" type="ordered locus">Thivi_3831</name>
</gene>
<dbReference type="SUPFAM" id="SSF53955">
    <property type="entry name" value="Lysozyme-like"/>
    <property type="match status" value="1"/>
</dbReference>
<dbReference type="HOGENOM" id="CLU_035402_1_1_6"/>
<evidence type="ECO:0000313" key="4">
    <source>
        <dbReference type="EMBL" id="AFL75673.1"/>
    </source>
</evidence>
<feature type="active site" evidence="1">
    <location>
        <position position="122"/>
    </location>
</feature>
<keyword evidence="2" id="KW-0732">Signal</keyword>
<dbReference type="PANTHER" id="PTHR30163">
    <property type="entry name" value="MEMBRANE-BOUND LYTIC MUREIN TRANSGLYCOSYLASE B"/>
    <property type="match status" value="1"/>
</dbReference>